<dbReference type="Pfam" id="PF00096">
    <property type="entry name" value="zf-C2H2"/>
    <property type="match status" value="6"/>
</dbReference>
<dbReference type="GO" id="GO:0008270">
    <property type="term" value="F:zinc ion binding"/>
    <property type="evidence" value="ECO:0007669"/>
    <property type="project" value="UniProtKB-KW"/>
</dbReference>
<name>A0A653CD43_CALMS</name>
<organism evidence="9 10">
    <name type="scientific">Callosobruchus maculatus</name>
    <name type="common">Southern cowpea weevil</name>
    <name type="synonym">Pulse bruchid</name>
    <dbReference type="NCBI Taxonomy" id="64391"/>
    <lineage>
        <taxon>Eukaryota</taxon>
        <taxon>Metazoa</taxon>
        <taxon>Ecdysozoa</taxon>
        <taxon>Arthropoda</taxon>
        <taxon>Hexapoda</taxon>
        <taxon>Insecta</taxon>
        <taxon>Pterygota</taxon>
        <taxon>Neoptera</taxon>
        <taxon>Endopterygota</taxon>
        <taxon>Coleoptera</taxon>
        <taxon>Polyphaga</taxon>
        <taxon>Cucujiformia</taxon>
        <taxon>Chrysomeloidea</taxon>
        <taxon>Chrysomelidae</taxon>
        <taxon>Bruchinae</taxon>
        <taxon>Bruchini</taxon>
        <taxon>Callosobruchus</taxon>
    </lineage>
</organism>
<keyword evidence="5" id="KW-0862">Zinc</keyword>
<dbReference type="GO" id="GO:0000981">
    <property type="term" value="F:DNA-binding transcription factor activity, RNA polymerase II-specific"/>
    <property type="evidence" value="ECO:0007669"/>
    <property type="project" value="TreeGrafter"/>
</dbReference>
<dbReference type="FunFam" id="3.30.160.60:FF:002388">
    <property type="entry name" value="Uncharacterized protein, isoform B"/>
    <property type="match status" value="1"/>
</dbReference>
<dbReference type="FunFam" id="3.30.160.60:FF:000870">
    <property type="entry name" value="zinc finger protein 197 isoform X1"/>
    <property type="match status" value="1"/>
</dbReference>
<evidence type="ECO:0000256" key="6">
    <source>
        <dbReference type="ARBA" id="ARBA00023242"/>
    </source>
</evidence>
<evidence type="ECO:0000256" key="4">
    <source>
        <dbReference type="ARBA" id="ARBA00022771"/>
    </source>
</evidence>
<feature type="domain" description="C2H2-type" evidence="8">
    <location>
        <begin position="227"/>
        <end position="249"/>
    </location>
</feature>
<sequence>MDLKGNDRDRHVSGTIFFFLKKFQLFQISCSDCKIIFNTEDLFKEHIESFHELYCLPCKVVFQNQSLKKKHFREFHPKMKVKKCRVCPELQFTTEKEYLLHIRDEHEGKIIDCHMCNVCGKTFKTHSELTQHIKSKCGTERRFICKECGQSLMSAGSLYNHVKRHQKTHSYMCRFCAKMFVTGGQLKVHEKVHTQQKDFVCEICNKGFCHRQSLITHITIHTGIKPYQCEGCSKSFSCVGNLLKHRKTHEDTCGLVPMTSHRVKNPSTKIKVRINTPASSRLKQNKMRRELKKKLEMLDKEFDQNVVKSGHTTKNCMEERNNLHEANRPRDVNETEEKCIEVTQQEFCCEEDNSVMENTQATKCDNIDNGVTLGEAKHLSNGSLCEAKENKKHKNSKEKESLKLELERFVEDRKLVPGSVTKCKYCSKEYTNFKWLFRHENAHEQNKGNANLNELSFKCSCCQAKFDTKEAVKQHQSQAHADVLTCGHCSKPFSNVDSLRSHIKAFHKGQPRKPYTYVCQKCGKTFKQKALLEAHMSTDCDSESRFMCHVCNKSFSTRHTLWSHMRLHVAEKGFKCGFCDKGFHWKGQLKVHERSHTGEKPYTCLFCPSSFAYRDSLVTHSTLHTGLKPYVCKCCGWRFSCVGNLVKHKSTHGLTCGMWYKENEED</sequence>
<keyword evidence="4 7" id="KW-0863">Zinc-finger</keyword>
<dbReference type="PANTHER" id="PTHR24408">
    <property type="entry name" value="ZINC FINGER PROTEIN"/>
    <property type="match status" value="1"/>
</dbReference>
<evidence type="ECO:0000256" key="7">
    <source>
        <dbReference type="PROSITE-ProRule" id="PRU00042"/>
    </source>
</evidence>
<protein>
    <recommendedName>
        <fullName evidence="8">C2H2-type domain-containing protein</fullName>
    </recommendedName>
</protein>
<feature type="domain" description="C2H2-type" evidence="8">
    <location>
        <begin position="546"/>
        <end position="573"/>
    </location>
</feature>
<gene>
    <name evidence="9" type="ORF">CALMAC_LOCUS8158</name>
</gene>
<dbReference type="Proteomes" id="UP000410492">
    <property type="component" value="Unassembled WGS sequence"/>
</dbReference>
<evidence type="ECO:0000313" key="10">
    <source>
        <dbReference type="Proteomes" id="UP000410492"/>
    </source>
</evidence>
<dbReference type="FunFam" id="3.30.160.60:FF:000446">
    <property type="entry name" value="Zinc finger protein"/>
    <property type="match status" value="1"/>
</dbReference>
<evidence type="ECO:0000259" key="8">
    <source>
        <dbReference type="PROSITE" id="PS50157"/>
    </source>
</evidence>
<dbReference type="FunFam" id="3.30.160.60:FF:002343">
    <property type="entry name" value="Zinc finger protein 33A"/>
    <property type="match status" value="1"/>
</dbReference>
<feature type="domain" description="C2H2-type" evidence="8">
    <location>
        <begin position="114"/>
        <end position="141"/>
    </location>
</feature>
<evidence type="ECO:0000256" key="3">
    <source>
        <dbReference type="ARBA" id="ARBA00022737"/>
    </source>
</evidence>
<feature type="domain" description="C2H2-type" evidence="8">
    <location>
        <begin position="421"/>
        <end position="448"/>
    </location>
</feature>
<dbReference type="Gene3D" id="3.30.160.60">
    <property type="entry name" value="Classic Zinc Finger"/>
    <property type="match status" value="9"/>
</dbReference>
<dbReference type="InterPro" id="IPR013087">
    <property type="entry name" value="Znf_C2H2_type"/>
</dbReference>
<dbReference type="SUPFAM" id="SSF57667">
    <property type="entry name" value="beta-beta-alpha zinc fingers"/>
    <property type="match status" value="7"/>
</dbReference>
<evidence type="ECO:0000313" key="9">
    <source>
        <dbReference type="EMBL" id="VEN45851.1"/>
    </source>
</evidence>
<keyword evidence="6" id="KW-0539">Nucleus</keyword>
<feature type="domain" description="C2H2-type" evidence="8">
    <location>
        <begin position="457"/>
        <end position="481"/>
    </location>
</feature>
<dbReference type="OrthoDB" id="654211at2759"/>
<proteinExistence type="predicted"/>
<reference evidence="9 10" key="1">
    <citation type="submission" date="2019-01" db="EMBL/GenBank/DDBJ databases">
        <authorList>
            <person name="Sayadi A."/>
        </authorList>
    </citation>
    <scope>NUCLEOTIDE SEQUENCE [LARGE SCALE GENOMIC DNA]</scope>
</reference>
<comment type="subcellular location">
    <subcellularLocation>
        <location evidence="1">Nucleus</location>
    </subcellularLocation>
</comment>
<dbReference type="SMART" id="SM00355">
    <property type="entry name" value="ZnF_C2H2"/>
    <property type="match status" value="16"/>
</dbReference>
<keyword evidence="10" id="KW-1185">Reference proteome</keyword>
<keyword evidence="2" id="KW-0479">Metal-binding</keyword>
<dbReference type="InterPro" id="IPR036236">
    <property type="entry name" value="Znf_C2H2_sf"/>
</dbReference>
<dbReference type="EMBL" id="CAACVG010007510">
    <property type="protein sequence ID" value="VEN45851.1"/>
    <property type="molecule type" value="Genomic_DNA"/>
</dbReference>
<evidence type="ECO:0000256" key="2">
    <source>
        <dbReference type="ARBA" id="ARBA00022723"/>
    </source>
</evidence>
<dbReference type="AlphaFoldDB" id="A0A653CD43"/>
<feature type="domain" description="C2H2-type" evidence="8">
    <location>
        <begin position="602"/>
        <end position="629"/>
    </location>
</feature>
<feature type="domain" description="C2H2-type" evidence="8">
    <location>
        <begin position="574"/>
        <end position="601"/>
    </location>
</feature>
<feature type="domain" description="C2H2-type" evidence="8">
    <location>
        <begin position="517"/>
        <end position="544"/>
    </location>
</feature>
<evidence type="ECO:0000256" key="1">
    <source>
        <dbReference type="ARBA" id="ARBA00004123"/>
    </source>
</evidence>
<feature type="domain" description="C2H2-type" evidence="8">
    <location>
        <begin position="484"/>
        <end position="512"/>
    </location>
</feature>
<feature type="domain" description="C2H2-type" evidence="8">
    <location>
        <begin position="199"/>
        <end position="226"/>
    </location>
</feature>
<feature type="domain" description="C2H2-type" evidence="8">
    <location>
        <begin position="171"/>
        <end position="198"/>
    </location>
</feature>
<feature type="domain" description="C2H2-type" evidence="8">
    <location>
        <begin position="143"/>
        <end position="170"/>
    </location>
</feature>
<accession>A0A653CD43</accession>
<dbReference type="PROSITE" id="PS50157">
    <property type="entry name" value="ZINC_FINGER_C2H2_2"/>
    <property type="match status" value="13"/>
</dbReference>
<dbReference type="PANTHER" id="PTHR24408:SF58">
    <property type="entry name" value="TRANSCRIPTION FACTOR (TFIIIA), PUTATIVE (AFU_ORTHOLOGUE AFUA_1G05150)-RELATED"/>
    <property type="match status" value="1"/>
</dbReference>
<keyword evidence="3" id="KW-0677">Repeat</keyword>
<dbReference type="GO" id="GO:0005634">
    <property type="term" value="C:nucleus"/>
    <property type="evidence" value="ECO:0007669"/>
    <property type="project" value="UniProtKB-SubCell"/>
</dbReference>
<feature type="domain" description="C2H2-type" evidence="8">
    <location>
        <begin position="630"/>
        <end position="652"/>
    </location>
</feature>
<dbReference type="PROSITE" id="PS00028">
    <property type="entry name" value="ZINC_FINGER_C2H2_1"/>
    <property type="match status" value="12"/>
</dbReference>
<dbReference type="FunFam" id="3.30.160.60:FF:000100">
    <property type="entry name" value="Zinc finger 45-like"/>
    <property type="match status" value="1"/>
</dbReference>
<evidence type="ECO:0000256" key="5">
    <source>
        <dbReference type="ARBA" id="ARBA00022833"/>
    </source>
</evidence>
<dbReference type="GO" id="GO:0043565">
    <property type="term" value="F:sequence-specific DNA binding"/>
    <property type="evidence" value="ECO:0007669"/>
    <property type="project" value="TreeGrafter"/>
</dbReference>